<sequence length="238" mass="25970">MFSTSQGVLQPQLIDISHKLDSRISTYPGDPSFACIPFSTVEKDGWSVHSISIGSHSGTHLDAPSHLKRNGKTVDEIPLNMLIGRARIIDVTGKSASSKITWKDIQSHFPHSSSPWRIVILYTGWAKYWGTDEYLSYPILEKRAAEELIAREVAVLGVDTLSPDAIDGPDGYGVHEVFLGADKVLVENLNLTGLQPGDEVMVSFLPLKLAGCDGSPIRALAWKERESNTGATEALEES</sequence>
<dbReference type="SUPFAM" id="SSF102198">
    <property type="entry name" value="Putative cyclase"/>
    <property type="match status" value="1"/>
</dbReference>
<dbReference type="InterPro" id="IPR007325">
    <property type="entry name" value="KFase/CYL"/>
</dbReference>
<comment type="similarity">
    <text evidence="1">Belongs to the Cyclase 1 superfamily.</text>
</comment>
<evidence type="ECO:0000313" key="2">
    <source>
        <dbReference type="EMBL" id="KAG7091251.1"/>
    </source>
</evidence>
<proteinExistence type="inferred from homology"/>
<evidence type="ECO:0000256" key="1">
    <source>
        <dbReference type="ARBA" id="ARBA00007865"/>
    </source>
</evidence>
<dbReference type="Proteomes" id="UP001049176">
    <property type="component" value="Chromosome 6"/>
</dbReference>
<evidence type="ECO:0008006" key="4">
    <source>
        <dbReference type="Google" id="ProtNLM"/>
    </source>
</evidence>
<dbReference type="GO" id="GO:0004061">
    <property type="term" value="F:arylformamidase activity"/>
    <property type="evidence" value="ECO:0007669"/>
    <property type="project" value="InterPro"/>
</dbReference>
<reference evidence="2" key="1">
    <citation type="journal article" date="2021" name="Genome Biol. Evol.">
        <title>The assembled and annotated genome of the fairy-ring fungus Marasmius oreades.</title>
        <authorList>
            <person name="Hiltunen M."/>
            <person name="Ament-Velasquez S.L."/>
            <person name="Johannesson H."/>
        </authorList>
    </citation>
    <scope>NUCLEOTIDE SEQUENCE</scope>
    <source>
        <strain evidence="2">03SP1</strain>
    </source>
</reference>
<dbReference type="RefSeq" id="XP_043007721.1">
    <property type="nucleotide sequence ID" value="XM_043155256.1"/>
</dbReference>
<dbReference type="OrthoDB" id="7108654at2759"/>
<organism evidence="2 3">
    <name type="scientific">Marasmius oreades</name>
    <name type="common">fairy-ring Marasmius</name>
    <dbReference type="NCBI Taxonomy" id="181124"/>
    <lineage>
        <taxon>Eukaryota</taxon>
        <taxon>Fungi</taxon>
        <taxon>Dikarya</taxon>
        <taxon>Basidiomycota</taxon>
        <taxon>Agaricomycotina</taxon>
        <taxon>Agaricomycetes</taxon>
        <taxon>Agaricomycetidae</taxon>
        <taxon>Agaricales</taxon>
        <taxon>Marasmiineae</taxon>
        <taxon>Marasmiaceae</taxon>
        <taxon>Marasmius</taxon>
    </lineage>
</organism>
<dbReference type="Pfam" id="PF04199">
    <property type="entry name" value="Cyclase"/>
    <property type="match status" value="1"/>
</dbReference>
<accession>A0A9P7RY12</accession>
<dbReference type="GeneID" id="66079376"/>
<dbReference type="AlphaFoldDB" id="A0A9P7RY12"/>
<protein>
    <recommendedName>
        <fullName evidence="4">Cyclase</fullName>
    </recommendedName>
</protein>
<dbReference type="GO" id="GO:0019441">
    <property type="term" value="P:L-tryptophan catabolic process to kynurenine"/>
    <property type="evidence" value="ECO:0007669"/>
    <property type="project" value="InterPro"/>
</dbReference>
<name>A0A9P7RY12_9AGAR</name>
<dbReference type="Gene3D" id="3.50.30.50">
    <property type="entry name" value="Putative cyclase"/>
    <property type="match status" value="1"/>
</dbReference>
<gene>
    <name evidence="2" type="ORF">E1B28_010300</name>
</gene>
<evidence type="ECO:0000313" key="3">
    <source>
        <dbReference type="Proteomes" id="UP001049176"/>
    </source>
</evidence>
<dbReference type="PANTHER" id="PTHR31118:SF12">
    <property type="entry name" value="CYCLASE-LIKE PROTEIN 2"/>
    <property type="match status" value="1"/>
</dbReference>
<comment type="caution">
    <text evidence="2">The sequence shown here is derived from an EMBL/GenBank/DDBJ whole genome shotgun (WGS) entry which is preliminary data.</text>
</comment>
<keyword evidence="3" id="KW-1185">Reference proteome</keyword>
<dbReference type="PANTHER" id="PTHR31118">
    <property type="entry name" value="CYCLASE-LIKE PROTEIN 2"/>
    <property type="match status" value="1"/>
</dbReference>
<dbReference type="EMBL" id="CM032186">
    <property type="protein sequence ID" value="KAG7091251.1"/>
    <property type="molecule type" value="Genomic_DNA"/>
</dbReference>
<dbReference type="InterPro" id="IPR037175">
    <property type="entry name" value="KFase_sf"/>
</dbReference>